<dbReference type="Pfam" id="PF13602">
    <property type="entry name" value="ADH_zinc_N_2"/>
    <property type="match status" value="1"/>
</dbReference>
<dbReference type="GO" id="GO:0044550">
    <property type="term" value="P:secondary metabolite biosynthetic process"/>
    <property type="evidence" value="ECO:0007669"/>
    <property type="project" value="TreeGrafter"/>
</dbReference>
<dbReference type="InterPro" id="IPR016035">
    <property type="entry name" value="Acyl_Trfase/lysoPLipase"/>
</dbReference>
<keyword evidence="5" id="KW-0511">Multifunctional enzyme</keyword>
<feature type="active site" description="Proton acceptor; for dehydratase activity" evidence="6">
    <location>
        <position position="574"/>
    </location>
</feature>
<dbReference type="PANTHER" id="PTHR43775:SF18">
    <property type="entry name" value="ENZYME, PUTATIVE (JCVI)-RELATED"/>
    <property type="match status" value="1"/>
</dbReference>
<dbReference type="Gene3D" id="3.90.180.10">
    <property type="entry name" value="Medium-chain alcohol dehydrogenases, catalytic domain"/>
    <property type="match status" value="1"/>
</dbReference>
<dbReference type="InterPro" id="IPR050091">
    <property type="entry name" value="PKS_NRPS_Biosynth_Enz"/>
</dbReference>
<dbReference type="InterPro" id="IPR014043">
    <property type="entry name" value="Acyl_transferase_dom"/>
</dbReference>
<keyword evidence="9" id="KW-1185">Reference proteome</keyword>
<feature type="non-terminal residue" evidence="8">
    <location>
        <position position="1"/>
    </location>
</feature>
<evidence type="ECO:0000256" key="3">
    <source>
        <dbReference type="ARBA" id="ARBA00022679"/>
    </source>
</evidence>
<dbReference type="InterPro" id="IPR001227">
    <property type="entry name" value="Ac_transferase_dom_sf"/>
</dbReference>
<feature type="active site" description="Proton donor; for dehydratase activity" evidence="6">
    <location>
        <position position="759"/>
    </location>
</feature>
<dbReference type="InterPro" id="IPR049900">
    <property type="entry name" value="PKS_mFAS_DH"/>
</dbReference>
<dbReference type="EMBL" id="CABFNQ020000698">
    <property type="protein sequence ID" value="CAH0024600.1"/>
    <property type="molecule type" value="Genomic_DNA"/>
</dbReference>
<dbReference type="InterPro" id="IPR020807">
    <property type="entry name" value="PKS_DH"/>
</dbReference>
<dbReference type="Pfam" id="PF21089">
    <property type="entry name" value="PKS_DH_N"/>
    <property type="match status" value="1"/>
</dbReference>
<dbReference type="SUPFAM" id="SSF51735">
    <property type="entry name" value="NAD(P)-binding Rossmann-fold domains"/>
    <property type="match status" value="3"/>
</dbReference>
<dbReference type="InterPro" id="IPR049552">
    <property type="entry name" value="PKS_DH_N"/>
</dbReference>
<gene>
    <name evidence="8" type="ORF">CRHIZ90672A_00016870</name>
</gene>
<evidence type="ECO:0000313" key="8">
    <source>
        <dbReference type="EMBL" id="CAH0024600.1"/>
    </source>
</evidence>
<dbReference type="CDD" id="cd05195">
    <property type="entry name" value="enoyl_red"/>
    <property type="match status" value="1"/>
</dbReference>
<dbReference type="Gene3D" id="3.10.129.110">
    <property type="entry name" value="Polyketide synthase dehydratase"/>
    <property type="match status" value="1"/>
</dbReference>
<dbReference type="InterPro" id="IPR036291">
    <property type="entry name" value="NAD(P)-bd_dom_sf"/>
</dbReference>
<dbReference type="InterPro" id="IPR013154">
    <property type="entry name" value="ADH-like_N"/>
</dbReference>
<dbReference type="InterPro" id="IPR049551">
    <property type="entry name" value="PKS_DH_C"/>
</dbReference>
<evidence type="ECO:0000259" key="7">
    <source>
        <dbReference type="PROSITE" id="PS52019"/>
    </source>
</evidence>
<dbReference type="InterPro" id="IPR016036">
    <property type="entry name" value="Malonyl_transacylase_ACP-bd"/>
</dbReference>
<keyword evidence="3" id="KW-0808">Transferase</keyword>
<dbReference type="SMART" id="SM00822">
    <property type="entry name" value="PKS_KR"/>
    <property type="match status" value="1"/>
</dbReference>
<dbReference type="InterPro" id="IPR032821">
    <property type="entry name" value="PKS_assoc"/>
</dbReference>
<keyword evidence="4" id="KW-0560">Oxidoreductase</keyword>
<dbReference type="Proteomes" id="UP000696573">
    <property type="component" value="Unassembled WGS sequence"/>
</dbReference>
<dbReference type="SMART" id="SM00826">
    <property type="entry name" value="PKS_DH"/>
    <property type="match status" value="1"/>
</dbReference>
<evidence type="ECO:0000256" key="5">
    <source>
        <dbReference type="ARBA" id="ARBA00023268"/>
    </source>
</evidence>
<dbReference type="SUPFAM" id="SSF52151">
    <property type="entry name" value="FabD/lysophospholipase-like"/>
    <property type="match status" value="1"/>
</dbReference>
<keyword evidence="2" id="KW-0597">Phosphoprotein</keyword>
<dbReference type="Pfam" id="PF00698">
    <property type="entry name" value="Acyl_transf_1"/>
    <property type="match status" value="1"/>
</dbReference>
<name>A0A9N9VLN4_9HYPO</name>
<evidence type="ECO:0000256" key="6">
    <source>
        <dbReference type="PROSITE-ProRule" id="PRU01363"/>
    </source>
</evidence>
<accession>A0A9N9VLN4</accession>
<dbReference type="InterPro" id="IPR013968">
    <property type="entry name" value="PKS_KR"/>
</dbReference>
<dbReference type="InterPro" id="IPR020843">
    <property type="entry name" value="ER"/>
</dbReference>
<reference evidence="8" key="1">
    <citation type="submission" date="2021-10" db="EMBL/GenBank/DDBJ databases">
        <authorList>
            <person name="Piombo E."/>
        </authorList>
    </citation>
    <scope>NUCLEOTIDE SEQUENCE</scope>
</reference>
<dbReference type="GO" id="GO:0006633">
    <property type="term" value="P:fatty acid biosynthetic process"/>
    <property type="evidence" value="ECO:0007669"/>
    <property type="project" value="TreeGrafter"/>
</dbReference>
<dbReference type="InterPro" id="IPR057326">
    <property type="entry name" value="KR_dom"/>
</dbReference>
<evidence type="ECO:0000313" key="9">
    <source>
        <dbReference type="Proteomes" id="UP000696573"/>
    </source>
</evidence>
<dbReference type="SMART" id="SM00829">
    <property type="entry name" value="PKS_ER"/>
    <property type="match status" value="1"/>
</dbReference>
<dbReference type="GO" id="GO:0016491">
    <property type="term" value="F:oxidoreductase activity"/>
    <property type="evidence" value="ECO:0007669"/>
    <property type="project" value="UniProtKB-KW"/>
</dbReference>
<dbReference type="Gene3D" id="3.40.366.10">
    <property type="entry name" value="Malonyl-Coenzyme A Acyl Carrier Protein, domain 2"/>
    <property type="match status" value="1"/>
</dbReference>
<evidence type="ECO:0000256" key="1">
    <source>
        <dbReference type="ARBA" id="ARBA00022450"/>
    </source>
</evidence>
<dbReference type="Gene3D" id="3.30.70.3290">
    <property type="match status" value="1"/>
</dbReference>
<dbReference type="Gene3D" id="3.40.50.720">
    <property type="entry name" value="NAD(P)-binding Rossmann-like Domain"/>
    <property type="match status" value="2"/>
</dbReference>
<dbReference type="PROSITE" id="PS52019">
    <property type="entry name" value="PKS_MFAS_DH"/>
    <property type="match status" value="1"/>
</dbReference>
<dbReference type="Pfam" id="PF16197">
    <property type="entry name" value="KAsynt_C_assoc"/>
    <property type="match status" value="1"/>
</dbReference>
<dbReference type="Pfam" id="PF08659">
    <property type="entry name" value="KR"/>
    <property type="match status" value="1"/>
</dbReference>
<protein>
    <recommendedName>
        <fullName evidence="7">PKS/mFAS DH domain-containing protein</fullName>
    </recommendedName>
</protein>
<feature type="region of interest" description="N-terminal hotdog fold" evidence="6">
    <location>
        <begin position="542"/>
        <end position="682"/>
    </location>
</feature>
<organism evidence="8 9">
    <name type="scientific">Clonostachys rhizophaga</name>
    <dbReference type="NCBI Taxonomy" id="160324"/>
    <lineage>
        <taxon>Eukaryota</taxon>
        <taxon>Fungi</taxon>
        <taxon>Dikarya</taxon>
        <taxon>Ascomycota</taxon>
        <taxon>Pezizomycotina</taxon>
        <taxon>Sordariomycetes</taxon>
        <taxon>Hypocreomycetidae</taxon>
        <taxon>Hypocreales</taxon>
        <taxon>Bionectriaceae</taxon>
        <taxon>Clonostachys</taxon>
    </lineage>
</organism>
<dbReference type="Pfam" id="PF23114">
    <property type="entry name" value="NAD-bd_HRPKS_sdrA"/>
    <property type="match status" value="1"/>
</dbReference>
<dbReference type="OrthoDB" id="329835at2759"/>
<sequence length="1929" mass="212514">YAAVDFTGNKVKAFRNGIPWPEGTCRRASINSFGVGGSNAHVIMESPGLGTPARHVSSYITAGDGFAEPDDDAPRPFMMVSSANDPGSLRNSIQSLSNHLINPRVKVKLPDLAYTLSEHRTKFWHRAFITTQNTELDERLDDWTVSKKGTQGPSVGFIFTGQGAQWPQMGRDLLRFFPWTRDVLRELDAVLHALKHAPSWSLIRELTEPRPGEHPRQPEFSQPLVTALQICIVDILMRWDIRPRSVVGHSSGEIAAAYAAGLLDRASAITAAYYRGKAATLGKVDFESKMGMLAVATGADEATGFLQHYTGQAWIACFNSPNSVTISGKLSALEALCADISSAGHFARLLHVDMAYHTELMDAISGEYENLLNSERRFQAFSFSTVGEVSMFSSVTESKQTTPTSAAYWKQNMSSAVRFDSALRAMLSDRDTAPNFLVEIGPSGALAGPVSQVLKSMRSTVGGEISYCSAWSRGANAGNSLFAVAGRLWAAGNAIDLAVVNEYNGTERTIVDLPNYSWDHSVKHWHENASSKDWRFRKYLVHDLLGSKVLGTSWKTPTWRSRLNVANLPYLMDHRMGGNAIMPGAGFVTMAIEAIYQKHCACLSHGGDDTNEIVRNDLCYRFRNLRFSKALVLEEGRDMNTIFTLTAAPGSDDWHNFTIFTAEGETVSEHCSGSIRIQDPVNELAEGEDALPLKSPQASKLWYKSLRELGMDFGPAFQRFIKIEPITEEPRSSALVSLDPSEGKFNPQSQYPIHPAALDGCFQTSSLIVSRGDRTKEGSVLIPGLIDDLVVNKVPSCLRQGRAKAFAVYSGRGRRDQPKNWKSNTTVYDAESGQLVMRITGMKYAELDVAIKPDPHTFHSVVWKPDISCLTCGQVNNLAKQVDSSKLETIIDLIAFKKPSLQVLELNIEESDTSCLWFDNGDSPMRAAYLGYFFGSTNGESLFHVEALYRDKGDVSFGLVSTENPTLHLPSDICYDLVIIKAPGTRAAGSVNKRQDRLRPLLNKNSFTVLVDIEGNRFVSTEVTGPGNLYSSGNQHQDTDTISTASHISSYGIRESSPTISFLSGVGQVEQPSSSPAQLNGSQPAIEIAEMDNRPFAYLLKTGNNPCHGKSSPSPKIVVIASLSPSSSDKIPPSLQAVLEDSGWTTEYQIYPFPKPASGEMVVILDELWDPVLTKVDSIQWEAIKTIISWGRPLLWVTQGAQGRVSNPDKAMVHGLFRVARQEDPNVILTTLDVLSSTSPEMPCAVERVLGLLRASDVVVEHEYMEREGILHVQRIMPDDDLNHFRRTEQEGMRPIVKGLHSAKVPVSLRVEHLGTLQSLVWCEAETGEVLHVGAGLIEVEVMATGVNFKDIAITMGIVTDDKYNLGFECAGTVTRLGPGADKFRVGDRVCMLRYGCYANRVLVPVDRCHVIPDSMTFVEAASIPTTYLCSLYAMYHMGELQEGQVSYNRHFNVYHPACNRASCVKLTSRQSVLIHSAAGGIGITCIELALHKKAEIFITVGTEEKRQFLETKYGIPRSHMFSSRNADFAAGIMKVTRGRGVNVILDASWRILADGGNMVEIGKRDILDRNTLSMEPFDRNCSFRAIDMSYTKHVDDELIARLFDELFVLLNGGKIKPIEPITTFGYDDMVSALSLIRSGRHLGKIVISNVEQQDVQLPIRPAVRRLWLDPHVSYLIVGGLRGACGTLAIHLAQHGARHIIVNNRTGIRDELSMRIVSRCKEYRCAVTGAQGDVCDMSFVRGLFKSASPRIAGIIQGAMVLRMIMQDKPLELMTLDDYHTAISAKVMGTKNLHQASEDMQCSLHFFVMLSSTSGIVGNKGQGNYAAANTFLDAFASYRESLGLRANTVNLGVIQDVGYVAEQGSILEARIDTRMWTPIGERMLRKILTYSILQQDNAAPINAHTRTQLITGVSYLLPISNSIIVPSRIY</sequence>
<keyword evidence="1" id="KW-0596">Phosphopantetheine</keyword>
<evidence type="ECO:0000256" key="4">
    <source>
        <dbReference type="ARBA" id="ARBA00023002"/>
    </source>
</evidence>
<comment type="caution">
    <text evidence="8">The sequence shown here is derived from an EMBL/GenBank/DDBJ whole genome shotgun (WGS) entry which is preliminary data.</text>
</comment>
<dbReference type="Gene3D" id="3.40.47.10">
    <property type="match status" value="1"/>
</dbReference>
<dbReference type="InterPro" id="IPR011032">
    <property type="entry name" value="GroES-like_sf"/>
</dbReference>
<feature type="region of interest" description="C-terminal hotdog fold" evidence="6">
    <location>
        <begin position="694"/>
        <end position="853"/>
    </location>
</feature>
<dbReference type="SUPFAM" id="SSF55048">
    <property type="entry name" value="Probable ACP-binding domain of malonyl-CoA ACP transacylase"/>
    <property type="match status" value="1"/>
</dbReference>
<dbReference type="PANTHER" id="PTHR43775">
    <property type="entry name" value="FATTY ACID SYNTHASE"/>
    <property type="match status" value="1"/>
</dbReference>
<dbReference type="GO" id="GO:0004312">
    <property type="term" value="F:fatty acid synthase activity"/>
    <property type="evidence" value="ECO:0007669"/>
    <property type="project" value="TreeGrafter"/>
</dbReference>
<dbReference type="InterPro" id="IPR042104">
    <property type="entry name" value="PKS_dehydratase_sf"/>
</dbReference>
<evidence type="ECO:0000256" key="2">
    <source>
        <dbReference type="ARBA" id="ARBA00022553"/>
    </source>
</evidence>
<dbReference type="SMART" id="SM00827">
    <property type="entry name" value="PKS_AT"/>
    <property type="match status" value="1"/>
</dbReference>
<dbReference type="InterPro" id="IPR016039">
    <property type="entry name" value="Thiolase-like"/>
</dbReference>
<dbReference type="InterPro" id="IPR056501">
    <property type="entry name" value="NAD-bd_HRPKS_sdrA"/>
</dbReference>
<dbReference type="Pfam" id="PF08240">
    <property type="entry name" value="ADH_N"/>
    <property type="match status" value="1"/>
</dbReference>
<dbReference type="SUPFAM" id="SSF50129">
    <property type="entry name" value="GroES-like"/>
    <property type="match status" value="1"/>
</dbReference>
<proteinExistence type="predicted"/>
<feature type="domain" description="PKS/mFAS DH" evidence="7">
    <location>
        <begin position="542"/>
        <end position="853"/>
    </location>
</feature>
<dbReference type="Pfam" id="PF14765">
    <property type="entry name" value="PS-DH"/>
    <property type="match status" value="1"/>
</dbReference>